<name>A0ABD4QUR1_VIBAN</name>
<dbReference type="Pfam" id="PF00515">
    <property type="entry name" value="TPR_1"/>
    <property type="match status" value="1"/>
</dbReference>
<gene>
    <name evidence="4" type="ORF">PL14_09640</name>
</gene>
<accession>A0ABD4QUR1</accession>
<dbReference type="SUPFAM" id="SSF53300">
    <property type="entry name" value="vWA-like"/>
    <property type="match status" value="1"/>
</dbReference>
<dbReference type="EMBL" id="JAHGUI010000034">
    <property type="protein sequence ID" value="MBT2918949.1"/>
    <property type="molecule type" value="Genomic_DNA"/>
</dbReference>
<protein>
    <submittedName>
        <fullName evidence="4">VWA domain-containing protein</fullName>
    </submittedName>
</protein>
<dbReference type="InterPro" id="IPR002035">
    <property type="entry name" value="VWF_A"/>
</dbReference>
<feature type="non-terminal residue" evidence="4">
    <location>
        <position position="449"/>
    </location>
</feature>
<organism evidence="4 5">
    <name type="scientific">Vibrio anguillarum</name>
    <name type="common">Listonella anguillarum</name>
    <dbReference type="NCBI Taxonomy" id="55601"/>
    <lineage>
        <taxon>Bacteria</taxon>
        <taxon>Pseudomonadati</taxon>
        <taxon>Pseudomonadota</taxon>
        <taxon>Gammaproteobacteria</taxon>
        <taxon>Vibrionales</taxon>
        <taxon>Vibrionaceae</taxon>
        <taxon>Vibrio</taxon>
    </lineage>
</organism>
<dbReference type="PROSITE" id="PS50005">
    <property type="entry name" value="TPR"/>
    <property type="match status" value="1"/>
</dbReference>
<dbReference type="Proteomes" id="UP000078309">
    <property type="component" value="Unassembled WGS sequence"/>
</dbReference>
<comment type="caution">
    <text evidence="4">The sequence shown here is derived from an EMBL/GenBank/DDBJ whole genome shotgun (WGS) entry which is preliminary data.</text>
</comment>
<keyword evidence="2" id="KW-1133">Transmembrane helix</keyword>
<evidence type="ECO:0000256" key="2">
    <source>
        <dbReference type="SAM" id="Phobius"/>
    </source>
</evidence>
<evidence type="ECO:0000256" key="1">
    <source>
        <dbReference type="PROSITE-ProRule" id="PRU00339"/>
    </source>
</evidence>
<dbReference type="SUPFAM" id="SSF48452">
    <property type="entry name" value="TPR-like"/>
    <property type="match status" value="1"/>
</dbReference>
<dbReference type="InterPro" id="IPR011990">
    <property type="entry name" value="TPR-like_helical_dom_sf"/>
</dbReference>
<evidence type="ECO:0000259" key="3">
    <source>
        <dbReference type="PROSITE" id="PS50234"/>
    </source>
</evidence>
<keyword evidence="2" id="KW-0472">Membrane</keyword>
<sequence>MSEFVFLTPWWLTALFPLALLLGWFTLRAKRHSLIAPHLAKAMGLNAKKHNAAIVIIGISWLIAVLALAGPSFESQTRPSYSNSNARVLVMDMSLSMYATDIKPNRLTQARYKALDLLTQWQEGSTGLVAYAGDAYTVSPLTTDTATLSNLVPNLSPDIMPYPGADAARAVQLAIDIMKNAGLAQGDIVLLTDDIDSQEQAQIETQLTNTRWKLVILGIGTQAGAPITLSDGSLLKNAQGQTVVAKTNFANMQSLAQTINGLFTPISLDNSDVAMIAKLDQNEQPHSTTKSQQRVKERVNNGYWLVLILIIPCLLLFRRGVIFSLLLLFIPTLHSNSVQASPWLNSNQQAKKAFDAKEYQAASEQFTDLEWKGIAQYQAGEYHAAVETLSQLPQDSARVQYNLANAYAQNGELEKAQTLYEEVLKRDPNHKDAQHNLEIVKKAQQQQQQ</sequence>
<dbReference type="RefSeq" id="WP_215808048.1">
    <property type="nucleotide sequence ID" value="NZ_JAHGUI010000034.1"/>
</dbReference>
<feature type="transmembrane region" description="Helical" evidence="2">
    <location>
        <begin position="6"/>
        <end position="27"/>
    </location>
</feature>
<feature type="transmembrane region" description="Helical" evidence="2">
    <location>
        <begin position="52"/>
        <end position="73"/>
    </location>
</feature>
<dbReference type="PROSITE" id="PS50234">
    <property type="entry name" value="VWFA"/>
    <property type="match status" value="1"/>
</dbReference>
<dbReference type="Gene3D" id="1.25.40.10">
    <property type="entry name" value="Tetratricopeptide repeat domain"/>
    <property type="match status" value="1"/>
</dbReference>
<dbReference type="AlphaFoldDB" id="A0ABD4QUR1"/>
<dbReference type="InterPro" id="IPR036465">
    <property type="entry name" value="vWFA_dom_sf"/>
</dbReference>
<keyword evidence="1" id="KW-0802">TPR repeat</keyword>
<feature type="transmembrane region" description="Helical" evidence="2">
    <location>
        <begin position="303"/>
        <end position="330"/>
    </location>
</feature>
<proteinExistence type="predicted"/>
<reference evidence="4 5" key="1">
    <citation type="journal article" date="2017" name="J. Fish Dis.">
        <title>Comparative assessment of Vibrio virulence in marine fish larvae.</title>
        <authorList>
            <person name="Ronneseth A."/>
            <person name="Castillo D."/>
            <person name="D'Alvise P."/>
            <person name="Tonnesen O."/>
            <person name="Haugland G."/>
            <person name="Grotkjaer T."/>
            <person name="Engell-Sorensen K."/>
            <person name="Norremark L."/>
            <person name="Bergh O."/>
            <person name="Wergeland H.I."/>
            <person name="Gram L."/>
        </authorList>
    </citation>
    <scope>NUCLEOTIDE SEQUENCE [LARGE SCALE GENOMIC DNA]</scope>
    <source>
        <strain evidence="4 5">90-11-286</strain>
    </source>
</reference>
<dbReference type="PANTHER" id="PTHR22550">
    <property type="entry name" value="SPORE GERMINATION PROTEIN"/>
    <property type="match status" value="1"/>
</dbReference>
<dbReference type="InterPro" id="IPR050768">
    <property type="entry name" value="UPF0353/GerABKA_families"/>
</dbReference>
<evidence type="ECO:0000313" key="5">
    <source>
        <dbReference type="Proteomes" id="UP000078309"/>
    </source>
</evidence>
<keyword evidence="2" id="KW-0812">Transmembrane</keyword>
<dbReference type="Pfam" id="PF13519">
    <property type="entry name" value="VWA_2"/>
    <property type="match status" value="1"/>
</dbReference>
<feature type="repeat" description="TPR" evidence="1">
    <location>
        <begin position="397"/>
        <end position="430"/>
    </location>
</feature>
<dbReference type="PANTHER" id="PTHR22550:SF14">
    <property type="entry name" value="VWFA DOMAIN-CONTAINING PROTEIN"/>
    <property type="match status" value="1"/>
</dbReference>
<evidence type="ECO:0000313" key="4">
    <source>
        <dbReference type="EMBL" id="MBT2918949.1"/>
    </source>
</evidence>
<feature type="domain" description="VWFA" evidence="3">
    <location>
        <begin position="86"/>
        <end position="259"/>
    </location>
</feature>
<dbReference type="InterPro" id="IPR019734">
    <property type="entry name" value="TPR_rpt"/>
</dbReference>
<dbReference type="SMART" id="SM00028">
    <property type="entry name" value="TPR"/>
    <property type="match status" value="1"/>
</dbReference>
<dbReference type="Gene3D" id="3.40.50.410">
    <property type="entry name" value="von Willebrand factor, type A domain"/>
    <property type="match status" value="1"/>
</dbReference>
<dbReference type="PROSITE" id="PS50293">
    <property type="entry name" value="TPR_REGION"/>
    <property type="match status" value="1"/>
</dbReference>